<comment type="similarity">
    <text evidence="1">Belongs to the enoyl-CoA hydratase/isomerase family.</text>
</comment>
<dbReference type="PANTHER" id="PTHR43802">
    <property type="entry name" value="ENOYL-COA HYDRATASE"/>
    <property type="match status" value="1"/>
</dbReference>
<dbReference type="EC" id="4.2.1.150" evidence="2"/>
<dbReference type="InterPro" id="IPR029045">
    <property type="entry name" value="ClpP/crotonase-like_dom_sf"/>
</dbReference>
<dbReference type="OrthoDB" id="9807606at2"/>
<proteinExistence type="inferred from homology"/>
<gene>
    <name evidence="2" type="primary">crt_3</name>
    <name evidence="2" type="ORF">PS862_03922</name>
</gene>
<dbReference type="Gene3D" id="3.90.226.10">
    <property type="entry name" value="2-enoyl-CoA Hydratase, Chain A, domain 1"/>
    <property type="match status" value="1"/>
</dbReference>
<evidence type="ECO:0000256" key="1">
    <source>
        <dbReference type="ARBA" id="ARBA00005254"/>
    </source>
</evidence>
<dbReference type="InterPro" id="IPR001753">
    <property type="entry name" value="Enoyl-CoA_hydra/iso"/>
</dbReference>
<dbReference type="Pfam" id="PF00378">
    <property type="entry name" value="ECH_1"/>
    <property type="match status" value="1"/>
</dbReference>
<dbReference type="RefSeq" id="WP_150744711.1">
    <property type="nucleotide sequence ID" value="NZ_CABVHE010000007.1"/>
</dbReference>
<reference evidence="2 3" key="1">
    <citation type="submission" date="2019-09" db="EMBL/GenBank/DDBJ databases">
        <authorList>
            <person name="Chandra G."/>
            <person name="Truman W A."/>
        </authorList>
    </citation>
    <scope>NUCLEOTIDE SEQUENCE [LARGE SCALE GENOMIC DNA]</scope>
    <source>
        <strain evidence="2">PS862</strain>
    </source>
</reference>
<dbReference type="GO" id="GO:0018812">
    <property type="term" value="F:3-hydroxyacyl-CoA dehydratase activity"/>
    <property type="evidence" value="ECO:0007669"/>
    <property type="project" value="UniProtKB-EC"/>
</dbReference>
<sequence length="262" mass="28250">MTTFTPFTPGRGLTLDLQGHVATLEFSRPPLNFFDQELIMDLVAALAYLDQLPACRVVILQAEGKTFCAGADFSGLGQNGEKILPRKLYKHAVRLFRTAKPLIVVVEGAAIGGGLGLALVGDYRVTSEKARFSANFNRLGMHQGFGISVTLPRVVGLQMASLLIATGRRIDGAQAVRIGLADVLAEPGEERQAARALAEEIAKSAPLAVMSSRQTLRAGLADAVDAIIDREASEQEWQVLTNDFAEGNKAMRERRDPEFTGT</sequence>
<accession>A0A5E7MCB1</accession>
<protein>
    <submittedName>
        <fullName evidence="2">Short-chain-enoyl-CoA hydratase</fullName>
        <ecNumber evidence="2">4.2.1.150</ecNumber>
    </submittedName>
</protein>
<keyword evidence="2" id="KW-0456">Lyase</keyword>
<name>A0A5E7MCB1_PSEFL</name>
<dbReference type="SUPFAM" id="SSF52096">
    <property type="entry name" value="ClpP/crotonase"/>
    <property type="match status" value="1"/>
</dbReference>
<dbReference type="AlphaFoldDB" id="A0A5E7MCB1"/>
<organism evidence="2 3">
    <name type="scientific">Pseudomonas fluorescens</name>
    <dbReference type="NCBI Taxonomy" id="294"/>
    <lineage>
        <taxon>Bacteria</taxon>
        <taxon>Pseudomonadati</taxon>
        <taxon>Pseudomonadota</taxon>
        <taxon>Gammaproteobacteria</taxon>
        <taxon>Pseudomonadales</taxon>
        <taxon>Pseudomonadaceae</taxon>
        <taxon>Pseudomonas</taxon>
    </lineage>
</organism>
<dbReference type="PANTHER" id="PTHR43802:SF1">
    <property type="entry name" value="IP11341P-RELATED"/>
    <property type="match status" value="1"/>
</dbReference>
<evidence type="ECO:0000313" key="3">
    <source>
        <dbReference type="Proteomes" id="UP000385207"/>
    </source>
</evidence>
<evidence type="ECO:0000313" key="2">
    <source>
        <dbReference type="EMBL" id="VVP22354.1"/>
    </source>
</evidence>
<dbReference type="CDD" id="cd06558">
    <property type="entry name" value="crotonase-like"/>
    <property type="match status" value="1"/>
</dbReference>
<dbReference type="EMBL" id="CABVII010000018">
    <property type="protein sequence ID" value="VVP22354.1"/>
    <property type="molecule type" value="Genomic_DNA"/>
</dbReference>
<dbReference type="Proteomes" id="UP000385207">
    <property type="component" value="Unassembled WGS sequence"/>
</dbReference>